<dbReference type="InterPro" id="IPR035925">
    <property type="entry name" value="BSD_dom_sf"/>
</dbReference>
<dbReference type="Gene3D" id="1.10.3970.10">
    <property type="entry name" value="BSD domain"/>
    <property type="match status" value="1"/>
</dbReference>
<accession>A0ABD1ERX0</accession>
<dbReference type="InterPro" id="IPR005607">
    <property type="entry name" value="BSD_dom"/>
</dbReference>
<dbReference type="PANTHER" id="PTHR16019:SF5">
    <property type="entry name" value="BSD DOMAIN-CONTAINING PROTEIN 1"/>
    <property type="match status" value="1"/>
</dbReference>
<evidence type="ECO:0000313" key="3">
    <source>
        <dbReference type="EMBL" id="KAL1501529.1"/>
    </source>
</evidence>
<dbReference type="PROSITE" id="PS50858">
    <property type="entry name" value="BSD"/>
    <property type="match status" value="1"/>
</dbReference>
<dbReference type="AlphaFoldDB" id="A0ABD1ERX0"/>
<dbReference type="SUPFAM" id="SSF140383">
    <property type="entry name" value="BSD domain-like"/>
    <property type="match status" value="1"/>
</dbReference>
<evidence type="ECO:0000259" key="2">
    <source>
        <dbReference type="PROSITE" id="PS50858"/>
    </source>
</evidence>
<gene>
    <name evidence="3" type="ORF">ABEB36_006834</name>
</gene>
<organism evidence="3 4">
    <name type="scientific">Hypothenemus hampei</name>
    <name type="common">Coffee berry borer</name>
    <dbReference type="NCBI Taxonomy" id="57062"/>
    <lineage>
        <taxon>Eukaryota</taxon>
        <taxon>Metazoa</taxon>
        <taxon>Ecdysozoa</taxon>
        <taxon>Arthropoda</taxon>
        <taxon>Hexapoda</taxon>
        <taxon>Insecta</taxon>
        <taxon>Pterygota</taxon>
        <taxon>Neoptera</taxon>
        <taxon>Endopterygota</taxon>
        <taxon>Coleoptera</taxon>
        <taxon>Polyphaga</taxon>
        <taxon>Cucujiformia</taxon>
        <taxon>Curculionidae</taxon>
        <taxon>Scolytinae</taxon>
        <taxon>Hypothenemus</taxon>
    </lineage>
</organism>
<protein>
    <recommendedName>
        <fullName evidence="2">BSD domain-containing protein</fullName>
    </recommendedName>
</protein>
<feature type="compositionally biased region" description="Polar residues" evidence="1">
    <location>
        <begin position="281"/>
        <end position="292"/>
    </location>
</feature>
<feature type="compositionally biased region" description="Basic and acidic residues" evidence="1">
    <location>
        <begin position="258"/>
        <end position="280"/>
    </location>
</feature>
<name>A0ABD1ERX0_HYPHA</name>
<dbReference type="InterPro" id="IPR051494">
    <property type="entry name" value="BSD_domain-containing"/>
</dbReference>
<dbReference type="PANTHER" id="PTHR16019">
    <property type="entry name" value="SYNAPSE-ASSOCIATED PROTEIN"/>
    <property type="match status" value="1"/>
</dbReference>
<feature type="domain" description="BSD" evidence="2">
    <location>
        <begin position="164"/>
        <end position="205"/>
    </location>
</feature>
<keyword evidence="4" id="KW-1185">Reference proteome</keyword>
<feature type="region of interest" description="Disordered" evidence="1">
    <location>
        <begin position="1"/>
        <end position="24"/>
    </location>
</feature>
<proteinExistence type="predicted"/>
<feature type="region of interest" description="Disordered" evidence="1">
    <location>
        <begin position="255"/>
        <end position="305"/>
    </location>
</feature>
<dbReference type="EMBL" id="JBDJPC010000005">
    <property type="protein sequence ID" value="KAL1501529.1"/>
    <property type="molecule type" value="Genomic_DNA"/>
</dbReference>
<comment type="caution">
    <text evidence="3">The sequence shown here is derived from an EMBL/GenBank/DDBJ whole genome shotgun (WGS) entry which is preliminary data.</text>
</comment>
<dbReference type="Pfam" id="PF03909">
    <property type="entry name" value="BSD"/>
    <property type="match status" value="1"/>
</dbReference>
<reference evidence="3 4" key="1">
    <citation type="submission" date="2024-05" db="EMBL/GenBank/DDBJ databases">
        <title>Genetic variation in Jamaican populations of the coffee berry borer (Hypothenemus hampei).</title>
        <authorList>
            <person name="Errbii M."/>
            <person name="Myrie A."/>
        </authorList>
    </citation>
    <scope>NUCLEOTIDE SEQUENCE [LARGE SCALE GENOMIC DNA]</scope>
    <source>
        <strain evidence="3">JA-Hopewell-2020-01-JO</strain>
        <tissue evidence="3">Whole body</tissue>
    </source>
</reference>
<dbReference type="Proteomes" id="UP001566132">
    <property type="component" value="Unassembled WGS sequence"/>
</dbReference>
<evidence type="ECO:0000313" key="4">
    <source>
        <dbReference type="Proteomes" id="UP001566132"/>
    </source>
</evidence>
<sequence length="305" mass="34994">MTDKSDISTEKPSESGPSEGGWLNSWLSAAKNKSTEVLEFVKKDLEEFGNAVKNEASNVVTSAGSVMEKTLSFEAPDSTVNTVKRSFSTFLGQMNTVLNPSPEDEDTEILIVENSETHELTKLQKALYQLQKNADTFLSDPQPYLQEQYQCWLEILEPNQLSDERIVKYVNSSELLKKQYAQLVPDIVDHQLFWKRYLFKKALLEDELARQEIIEKKESKEKEKILKQEVDSQWEPDLVSHLDLTEEQQIALLEEYEKEQNNKKSKNENLENVKDKEKTVGKSTTPSSSNCSTDDDWEKISDVEK</sequence>
<feature type="compositionally biased region" description="Basic and acidic residues" evidence="1">
    <location>
        <begin position="1"/>
        <end position="13"/>
    </location>
</feature>
<evidence type="ECO:0000256" key="1">
    <source>
        <dbReference type="SAM" id="MobiDB-lite"/>
    </source>
</evidence>